<evidence type="ECO:0000256" key="1">
    <source>
        <dbReference type="SAM" id="MobiDB-lite"/>
    </source>
</evidence>
<dbReference type="AlphaFoldDB" id="A0AA38H140"/>
<feature type="compositionally biased region" description="Acidic residues" evidence="1">
    <location>
        <begin position="285"/>
        <end position="295"/>
    </location>
</feature>
<dbReference type="GeneID" id="77727378"/>
<keyword evidence="4" id="KW-1185">Reference proteome</keyword>
<evidence type="ECO:0000313" key="3">
    <source>
        <dbReference type="EMBL" id="KAI9631960.1"/>
    </source>
</evidence>
<feature type="region of interest" description="Disordered" evidence="1">
    <location>
        <begin position="1"/>
        <end position="118"/>
    </location>
</feature>
<dbReference type="InterPro" id="IPR036638">
    <property type="entry name" value="HLH_DNA-bd_sf"/>
</dbReference>
<feature type="region of interest" description="Disordered" evidence="1">
    <location>
        <begin position="235"/>
        <end position="311"/>
    </location>
</feature>
<dbReference type="GO" id="GO:0046983">
    <property type="term" value="F:protein dimerization activity"/>
    <property type="evidence" value="ECO:0007669"/>
    <property type="project" value="InterPro"/>
</dbReference>
<dbReference type="SUPFAM" id="SSF47459">
    <property type="entry name" value="HLH, helix-loop-helix DNA-binding domain"/>
    <property type="match status" value="1"/>
</dbReference>
<feature type="domain" description="BHLH" evidence="2">
    <location>
        <begin position="303"/>
        <end position="355"/>
    </location>
</feature>
<name>A0AA38H140_9TREE</name>
<organism evidence="3 4">
    <name type="scientific">Dioszegia hungarica</name>
    <dbReference type="NCBI Taxonomy" id="4972"/>
    <lineage>
        <taxon>Eukaryota</taxon>
        <taxon>Fungi</taxon>
        <taxon>Dikarya</taxon>
        <taxon>Basidiomycota</taxon>
        <taxon>Agaricomycotina</taxon>
        <taxon>Tremellomycetes</taxon>
        <taxon>Tremellales</taxon>
        <taxon>Bulleribasidiaceae</taxon>
        <taxon>Dioszegia</taxon>
    </lineage>
</organism>
<evidence type="ECO:0000313" key="4">
    <source>
        <dbReference type="Proteomes" id="UP001164286"/>
    </source>
</evidence>
<reference evidence="3" key="1">
    <citation type="journal article" date="2022" name="G3 (Bethesda)">
        <title>High quality genome of the basidiomycete yeast Dioszegia hungarica PDD-24b-2 isolated from cloud water.</title>
        <authorList>
            <person name="Jarrige D."/>
            <person name="Haridas S."/>
            <person name="Bleykasten-Grosshans C."/>
            <person name="Joly M."/>
            <person name="Nadalig T."/>
            <person name="Sancelme M."/>
            <person name="Vuilleumier S."/>
            <person name="Grigoriev I.V."/>
            <person name="Amato P."/>
            <person name="Bringel F."/>
        </authorList>
    </citation>
    <scope>NUCLEOTIDE SEQUENCE</scope>
    <source>
        <strain evidence="3">PDD-24b-2</strain>
    </source>
</reference>
<accession>A0AA38H140</accession>
<sequence length="407" mass="42979">MSQTAFFPGSAPSSSYYSTENPFSYGFNGGEEYSFDPTFSPDMSRYLKSPTPASGQETEGHTHTHSASNQVQSPSSFDMSNLTLRSPTGPQPQSQPIPITTTSGQYSHPAYSGLDQASSLPYRHGDGLLYHPYSRPDQAHFPLRSPPGSSRSVNSGALSSALVSPMSDNADMSPLHLGYNAYHYIASPLNSYGVLGGGTGTDAANGNGTGHGVDDTPRDMIGLGLIGGVRYPRTGVGMGQGTGQIPQYPPGVRGRGRAVRGGRGGGGGLGRGGRKSSGGGGVKQEDEDEDDDAEGESVAGEMLNGTHKSHLEKHRRRVLKSHFKALSDELQTAGGMTKITKAGTLDRATSYIQELKAAMNSTTHTLEYLQQELMKERQAHVETQRLNAELSRALAARSASGSGSPRA</sequence>
<comment type="caution">
    <text evidence="3">The sequence shown here is derived from an EMBL/GenBank/DDBJ whole genome shotgun (WGS) entry which is preliminary data.</text>
</comment>
<evidence type="ECO:0000259" key="2">
    <source>
        <dbReference type="PROSITE" id="PS50888"/>
    </source>
</evidence>
<dbReference type="PROSITE" id="PS50888">
    <property type="entry name" value="BHLH"/>
    <property type="match status" value="1"/>
</dbReference>
<feature type="compositionally biased region" description="Polar residues" evidence="1">
    <location>
        <begin position="65"/>
        <end position="85"/>
    </location>
</feature>
<gene>
    <name evidence="3" type="ORF">MKK02DRAFT_30929</name>
</gene>
<proteinExistence type="predicted"/>
<feature type="compositionally biased region" description="Polar residues" evidence="1">
    <location>
        <begin position="1"/>
        <end position="22"/>
    </location>
</feature>
<dbReference type="SMART" id="SM00353">
    <property type="entry name" value="HLH"/>
    <property type="match status" value="1"/>
</dbReference>
<dbReference type="Pfam" id="PF00010">
    <property type="entry name" value="HLH"/>
    <property type="match status" value="1"/>
</dbReference>
<dbReference type="InterPro" id="IPR011598">
    <property type="entry name" value="bHLH_dom"/>
</dbReference>
<dbReference type="EMBL" id="JAKWFO010000016">
    <property type="protein sequence ID" value="KAI9631960.1"/>
    <property type="molecule type" value="Genomic_DNA"/>
</dbReference>
<protein>
    <recommendedName>
        <fullName evidence="2">BHLH domain-containing protein</fullName>
    </recommendedName>
</protein>
<dbReference type="Gene3D" id="4.10.280.10">
    <property type="entry name" value="Helix-loop-helix DNA-binding domain"/>
    <property type="match status" value="1"/>
</dbReference>
<dbReference type="RefSeq" id="XP_052941737.1">
    <property type="nucleotide sequence ID" value="XM_053088173.1"/>
</dbReference>
<dbReference type="Proteomes" id="UP001164286">
    <property type="component" value="Unassembled WGS sequence"/>
</dbReference>
<feature type="compositionally biased region" description="Gly residues" evidence="1">
    <location>
        <begin position="261"/>
        <end position="282"/>
    </location>
</feature>